<dbReference type="Gene3D" id="3.90.1410.10">
    <property type="entry name" value="set domain protein methyltransferase, domain 1"/>
    <property type="match status" value="1"/>
</dbReference>
<dbReference type="OrthoDB" id="38472at2759"/>
<dbReference type="EMBL" id="CAACVS010000095">
    <property type="protein sequence ID" value="VEU36590.1"/>
    <property type="molecule type" value="Genomic_DNA"/>
</dbReference>
<name>A0A448Z3L6_9STRA</name>
<dbReference type="AlphaFoldDB" id="A0A448Z3L6"/>
<evidence type="ECO:0000313" key="2">
    <source>
        <dbReference type="EMBL" id="VEU36590.1"/>
    </source>
</evidence>
<dbReference type="InterPro" id="IPR050600">
    <property type="entry name" value="SETD3_SETD6_MTase"/>
</dbReference>
<dbReference type="InterPro" id="IPR046341">
    <property type="entry name" value="SET_dom_sf"/>
</dbReference>
<sequence>MTHLALCVWILISTTKITALSAFQSSEQASHKTSSRCSTYTDVDQPSSSLATDGNLNRDIKALESWAQGQGVSKGNGFVLSENNIGDWSVSVTDAGRSGELVLQIPSSLVLSSAVIREEKEIFDNSSAAIEFLKSNKLDSQVDQFLLWLKVLREYEKGEESKFHPWLSSLPRTFSNAICMDEVELDCLAPFAWSLAKIEILHKDKFIEALQLTKGIVSQETKENYNLLRWAFNVVFSRCWGQDGDEDEDRLDIVPMGDMFNHAHPANVFIDYDEDRNCNIILKEDVKPGDALNLSYGFPFNPYRFLVVFGFVDESLETIYSQLLSAKPSKRHVDMGYDVSKMTFNVTDGSFTEEVWDFVLYSLLEQVPTIQDAYYEAHISGNQDGKDSIRRKYYLETCIMLKKHVDNTLLEMEDLIKKIDEHNMDEHEILPMIRRNNVFVARVFSKVKYNVDNMIQEELMARKAEEKEQQRSKGTEL</sequence>
<feature type="chain" id="PRO_5019534181" evidence="1">
    <location>
        <begin position="20"/>
        <end position="477"/>
    </location>
</feature>
<protein>
    <submittedName>
        <fullName evidence="2">Uncharacterized protein</fullName>
    </submittedName>
</protein>
<keyword evidence="1" id="KW-0732">Signal</keyword>
<dbReference type="PANTHER" id="PTHR13271:SF137">
    <property type="entry name" value="SET DOMAIN-CONTAINING PROTEIN"/>
    <property type="match status" value="1"/>
</dbReference>
<dbReference type="SUPFAM" id="SSF82199">
    <property type="entry name" value="SET domain"/>
    <property type="match status" value="1"/>
</dbReference>
<keyword evidence="3" id="KW-1185">Reference proteome</keyword>
<feature type="signal peptide" evidence="1">
    <location>
        <begin position="1"/>
        <end position="19"/>
    </location>
</feature>
<dbReference type="CDD" id="cd10527">
    <property type="entry name" value="SET_LSMT"/>
    <property type="match status" value="1"/>
</dbReference>
<gene>
    <name evidence="2" type="ORF">PSNMU_V1.4_AUG-EV-PASAV3_0033520</name>
</gene>
<organism evidence="2 3">
    <name type="scientific">Pseudo-nitzschia multistriata</name>
    <dbReference type="NCBI Taxonomy" id="183589"/>
    <lineage>
        <taxon>Eukaryota</taxon>
        <taxon>Sar</taxon>
        <taxon>Stramenopiles</taxon>
        <taxon>Ochrophyta</taxon>
        <taxon>Bacillariophyta</taxon>
        <taxon>Bacillariophyceae</taxon>
        <taxon>Bacillariophycidae</taxon>
        <taxon>Bacillariales</taxon>
        <taxon>Bacillariaceae</taxon>
        <taxon>Pseudo-nitzschia</taxon>
    </lineage>
</organism>
<evidence type="ECO:0000313" key="3">
    <source>
        <dbReference type="Proteomes" id="UP000291116"/>
    </source>
</evidence>
<dbReference type="GO" id="GO:0016279">
    <property type="term" value="F:protein-lysine N-methyltransferase activity"/>
    <property type="evidence" value="ECO:0007669"/>
    <property type="project" value="TreeGrafter"/>
</dbReference>
<evidence type="ECO:0000256" key="1">
    <source>
        <dbReference type="SAM" id="SignalP"/>
    </source>
</evidence>
<dbReference type="Proteomes" id="UP000291116">
    <property type="component" value="Unassembled WGS sequence"/>
</dbReference>
<accession>A0A448Z3L6</accession>
<proteinExistence type="predicted"/>
<reference evidence="2 3" key="1">
    <citation type="submission" date="2019-01" db="EMBL/GenBank/DDBJ databases">
        <authorList>
            <person name="Ferrante I. M."/>
        </authorList>
    </citation>
    <scope>NUCLEOTIDE SEQUENCE [LARGE SCALE GENOMIC DNA]</scope>
    <source>
        <strain evidence="2 3">B856</strain>
    </source>
</reference>
<dbReference type="PANTHER" id="PTHR13271">
    <property type="entry name" value="UNCHARACTERIZED PUTATIVE METHYLTRANSFERASE"/>
    <property type="match status" value="1"/>
</dbReference>